<evidence type="ECO:0000313" key="1">
    <source>
        <dbReference type="EMBL" id="WAN63376.1"/>
    </source>
</evidence>
<accession>A0ABY7BT93</accession>
<dbReference type="EMBL" id="CP114006">
    <property type="protein sequence ID" value="WAN63376.1"/>
    <property type="molecule type" value="Genomic_DNA"/>
</dbReference>
<name>A0ABY7BT93_9MOLU</name>
<organism evidence="1 2">
    <name type="scientific">Candidatus Phytoplasma rubi</name>
    <dbReference type="NCBI Taxonomy" id="399025"/>
    <lineage>
        <taxon>Bacteria</taxon>
        <taxon>Bacillati</taxon>
        <taxon>Mycoplasmatota</taxon>
        <taxon>Mollicutes</taxon>
        <taxon>Acholeplasmatales</taxon>
        <taxon>Acholeplasmataceae</taxon>
        <taxon>Candidatus Phytoplasma</taxon>
        <taxon>16SrV (Elm yellows group)</taxon>
    </lineage>
</organism>
<dbReference type="Proteomes" id="UP001164727">
    <property type="component" value="Chromosome"/>
</dbReference>
<keyword evidence="2" id="KW-1185">Reference proteome</keyword>
<evidence type="ECO:0000313" key="2">
    <source>
        <dbReference type="Proteomes" id="UP001164727"/>
    </source>
</evidence>
<gene>
    <name evidence="1" type="ORF">RS022_04890</name>
</gene>
<protein>
    <submittedName>
        <fullName evidence="1">IS3 family transposase, IstB</fullName>
    </submittedName>
</protein>
<sequence>MISSFSEKGIPAQNACIETFFSNFKCETIYLEKRKKLTKKRLT</sequence>
<reference evidence="1 2" key="1">
    <citation type="journal article" date="2023" name="Microbiol. Resour. Announc.">
        <title>Complete Genome of 'Candidatus Phytoplasma rubi' RS, a Phytopathogenic Bacterium Associated with Rubus Stunt Disease.</title>
        <authorList>
            <person name="Duckeck D."/>
            <person name="Zubert C."/>
            <person name="Bohm J.W."/>
            <person name="Carminati G."/>
            <person name="Schneider B."/>
            <person name="Kube M."/>
        </authorList>
    </citation>
    <scope>NUCLEOTIDE SEQUENCE [LARGE SCALE GENOMIC DNA]</scope>
    <source>
        <strain evidence="1 2">RS</strain>
    </source>
</reference>
<proteinExistence type="predicted"/>